<dbReference type="GO" id="GO:0006612">
    <property type="term" value="P:protein targeting to membrane"/>
    <property type="evidence" value="ECO:0007669"/>
    <property type="project" value="TreeGrafter"/>
</dbReference>
<feature type="transmembrane region" description="Helical" evidence="8">
    <location>
        <begin position="220"/>
        <end position="240"/>
    </location>
</feature>
<reference evidence="10" key="1">
    <citation type="submission" date="2023-07" db="EMBL/GenBank/DDBJ databases">
        <title>draft genome sequence of fig (Ficus carica).</title>
        <authorList>
            <person name="Takahashi T."/>
            <person name="Nishimura K."/>
        </authorList>
    </citation>
    <scope>NUCLEOTIDE SEQUENCE</scope>
</reference>
<evidence type="ECO:0000256" key="7">
    <source>
        <dbReference type="ARBA" id="ARBA00023315"/>
    </source>
</evidence>
<dbReference type="GO" id="GO:0005794">
    <property type="term" value="C:Golgi apparatus"/>
    <property type="evidence" value="ECO:0007669"/>
    <property type="project" value="TreeGrafter"/>
</dbReference>
<evidence type="ECO:0000259" key="9">
    <source>
        <dbReference type="Pfam" id="PF01529"/>
    </source>
</evidence>
<evidence type="ECO:0000313" key="11">
    <source>
        <dbReference type="Proteomes" id="UP001187192"/>
    </source>
</evidence>
<sequence length="308" mass="33998">MGDFQIWRRSVAHGGAPLGLLYAVAAVGKSPPSVPIVDVAVREEGLQIWRILVAHGGAPLGLLYAVAAVGKSPPSVPIVDVAVLGNLVLVSAINPGIIMRNEQDLTEDANTSYNFRVKKTRITINGVELKLKYCRICKNFRPPRSCHCIVCDNCVEKFDHHCPWIGQCIALRNYRFYLTFVVSAFAFFIYVFSFTCSKIRQRMTKSETNLFGLFKNCPETLALALFSLAATLSLGGLAMFHVHLIATNQTAYENFRQRFAGSKSPYDKGILGNIKEVLFKPMPPSRVDFRAEVASGDHHPTAANAHEV</sequence>
<keyword evidence="7 8" id="KW-0012">Acyltransferase</keyword>
<feature type="domain" description="Palmitoyltransferase DHHC" evidence="9">
    <location>
        <begin position="130"/>
        <end position="257"/>
    </location>
</feature>
<keyword evidence="5 8" id="KW-1133">Transmembrane helix</keyword>
<evidence type="ECO:0000256" key="3">
    <source>
        <dbReference type="ARBA" id="ARBA00022679"/>
    </source>
</evidence>
<comment type="similarity">
    <text evidence="2 8">Belongs to the DHHC palmitoyltransferase family.</text>
</comment>
<comment type="subcellular location">
    <subcellularLocation>
        <location evidence="1">Endomembrane system</location>
        <topology evidence="1">Multi-pass membrane protein</topology>
    </subcellularLocation>
</comment>
<name>A0AA88DU21_FICCA</name>
<keyword evidence="3 8" id="KW-0808">Transferase</keyword>
<comment type="caution">
    <text evidence="10">The sequence shown here is derived from an EMBL/GenBank/DDBJ whole genome shotgun (WGS) entry which is preliminary data.</text>
</comment>
<dbReference type="AlphaFoldDB" id="A0AA88DU21"/>
<dbReference type="PROSITE" id="PS50216">
    <property type="entry name" value="DHHC"/>
    <property type="match status" value="1"/>
</dbReference>
<dbReference type="GO" id="GO:0005783">
    <property type="term" value="C:endoplasmic reticulum"/>
    <property type="evidence" value="ECO:0007669"/>
    <property type="project" value="TreeGrafter"/>
</dbReference>
<proteinExistence type="inferred from homology"/>
<evidence type="ECO:0000256" key="2">
    <source>
        <dbReference type="ARBA" id="ARBA00008574"/>
    </source>
</evidence>
<accession>A0AA88DU21</accession>
<dbReference type="PANTHER" id="PTHR22883">
    <property type="entry name" value="ZINC FINGER DHHC DOMAIN CONTAINING PROTEIN"/>
    <property type="match status" value="1"/>
</dbReference>
<evidence type="ECO:0000256" key="5">
    <source>
        <dbReference type="ARBA" id="ARBA00022989"/>
    </source>
</evidence>
<evidence type="ECO:0000256" key="1">
    <source>
        <dbReference type="ARBA" id="ARBA00004127"/>
    </source>
</evidence>
<evidence type="ECO:0000313" key="10">
    <source>
        <dbReference type="EMBL" id="GMN61740.1"/>
    </source>
</evidence>
<dbReference type="Proteomes" id="UP001187192">
    <property type="component" value="Unassembled WGS sequence"/>
</dbReference>
<dbReference type="InterPro" id="IPR001594">
    <property type="entry name" value="Palmitoyltrfase_DHHC"/>
</dbReference>
<comment type="domain">
    <text evidence="8">The DHHC domain is required for palmitoyltransferase activity.</text>
</comment>
<feature type="transmembrane region" description="Helical" evidence="8">
    <location>
        <begin position="176"/>
        <end position="199"/>
    </location>
</feature>
<dbReference type="Pfam" id="PF01529">
    <property type="entry name" value="DHHC"/>
    <property type="match status" value="1"/>
</dbReference>
<dbReference type="EC" id="2.3.1.225" evidence="8"/>
<evidence type="ECO:0000256" key="8">
    <source>
        <dbReference type="RuleBase" id="RU079119"/>
    </source>
</evidence>
<gene>
    <name evidence="10" type="ORF">TIFTF001_030827</name>
</gene>
<protein>
    <recommendedName>
        <fullName evidence="8">S-acyltransferase</fullName>
        <ecNumber evidence="8">2.3.1.225</ecNumber>
    </recommendedName>
    <alternativeName>
        <fullName evidence="8">Palmitoyltransferase</fullName>
    </alternativeName>
</protein>
<evidence type="ECO:0000256" key="6">
    <source>
        <dbReference type="ARBA" id="ARBA00023136"/>
    </source>
</evidence>
<dbReference type="EMBL" id="BTGU01000117">
    <property type="protein sequence ID" value="GMN61740.1"/>
    <property type="molecule type" value="Genomic_DNA"/>
</dbReference>
<dbReference type="PANTHER" id="PTHR22883:SF57">
    <property type="entry name" value="S-ACYLTRANSFERASE"/>
    <property type="match status" value="1"/>
</dbReference>
<keyword evidence="6 8" id="KW-0472">Membrane</keyword>
<organism evidence="10 11">
    <name type="scientific">Ficus carica</name>
    <name type="common">Common fig</name>
    <dbReference type="NCBI Taxonomy" id="3494"/>
    <lineage>
        <taxon>Eukaryota</taxon>
        <taxon>Viridiplantae</taxon>
        <taxon>Streptophyta</taxon>
        <taxon>Embryophyta</taxon>
        <taxon>Tracheophyta</taxon>
        <taxon>Spermatophyta</taxon>
        <taxon>Magnoliopsida</taxon>
        <taxon>eudicotyledons</taxon>
        <taxon>Gunneridae</taxon>
        <taxon>Pentapetalae</taxon>
        <taxon>rosids</taxon>
        <taxon>fabids</taxon>
        <taxon>Rosales</taxon>
        <taxon>Moraceae</taxon>
        <taxon>Ficeae</taxon>
        <taxon>Ficus</taxon>
    </lineage>
</organism>
<keyword evidence="4 8" id="KW-0812">Transmembrane</keyword>
<keyword evidence="11" id="KW-1185">Reference proteome</keyword>
<dbReference type="GO" id="GO:0019706">
    <property type="term" value="F:protein-cysteine S-palmitoyltransferase activity"/>
    <property type="evidence" value="ECO:0007669"/>
    <property type="project" value="UniProtKB-EC"/>
</dbReference>
<comment type="catalytic activity">
    <reaction evidence="8">
        <text>L-cysteinyl-[protein] + hexadecanoyl-CoA = S-hexadecanoyl-L-cysteinyl-[protein] + CoA</text>
        <dbReference type="Rhea" id="RHEA:36683"/>
        <dbReference type="Rhea" id="RHEA-COMP:10131"/>
        <dbReference type="Rhea" id="RHEA-COMP:11032"/>
        <dbReference type="ChEBI" id="CHEBI:29950"/>
        <dbReference type="ChEBI" id="CHEBI:57287"/>
        <dbReference type="ChEBI" id="CHEBI:57379"/>
        <dbReference type="ChEBI" id="CHEBI:74151"/>
        <dbReference type="EC" id="2.3.1.225"/>
    </reaction>
</comment>
<evidence type="ECO:0000256" key="4">
    <source>
        <dbReference type="ARBA" id="ARBA00022692"/>
    </source>
</evidence>
<dbReference type="InterPro" id="IPR039859">
    <property type="entry name" value="PFA4/ZDH16/20/ERF2-like"/>
</dbReference>